<keyword evidence="9" id="KW-1185">Reference proteome</keyword>
<comment type="catalytic activity">
    <reaction evidence="6">
        <text>an N-acyl-L-alpha-aminoacyl-tRNA + H2O = an N-acyl-L-amino acid + a tRNA + H(+)</text>
        <dbReference type="Rhea" id="RHEA:54448"/>
        <dbReference type="Rhea" id="RHEA-COMP:10123"/>
        <dbReference type="Rhea" id="RHEA-COMP:13883"/>
        <dbReference type="ChEBI" id="CHEBI:15377"/>
        <dbReference type="ChEBI" id="CHEBI:15378"/>
        <dbReference type="ChEBI" id="CHEBI:59874"/>
        <dbReference type="ChEBI" id="CHEBI:78442"/>
        <dbReference type="ChEBI" id="CHEBI:138191"/>
        <dbReference type="EC" id="3.1.1.29"/>
    </reaction>
</comment>
<comment type="similarity">
    <text evidence="6">Belongs to the PTH family.</text>
</comment>
<dbReference type="OrthoDB" id="9800507at2"/>
<comment type="function">
    <text evidence="6">Catalyzes the release of premature peptidyl moieties from peptidyl-tRNA molecules trapped in stalled 50S ribosomal subunits, and thus maintains levels of free tRNAs and 50S ribosomes.</text>
</comment>
<evidence type="ECO:0000256" key="1">
    <source>
        <dbReference type="ARBA" id="ARBA00013260"/>
    </source>
</evidence>
<comment type="subunit">
    <text evidence="6">Monomer.</text>
</comment>
<keyword evidence="2 6" id="KW-0820">tRNA-binding</keyword>
<organism evidence="8 9">
    <name type="scientific">Rubripirellula amarantea</name>
    <dbReference type="NCBI Taxonomy" id="2527999"/>
    <lineage>
        <taxon>Bacteria</taxon>
        <taxon>Pseudomonadati</taxon>
        <taxon>Planctomycetota</taxon>
        <taxon>Planctomycetia</taxon>
        <taxon>Pirellulales</taxon>
        <taxon>Pirellulaceae</taxon>
        <taxon>Rubripirellula</taxon>
    </lineage>
</organism>
<comment type="caution">
    <text evidence="8">The sequence shown here is derived from an EMBL/GenBank/DDBJ whole genome shotgun (WGS) entry which is preliminary data.</text>
</comment>
<keyword evidence="6" id="KW-0963">Cytoplasm</keyword>
<protein>
    <recommendedName>
        <fullName evidence="5 6">Peptidyl-tRNA hydrolase</fullName>
        <shortName evidence="6">Pth</shortName>
        <ecNumber evidence="1 6">3.1.1.29</ecNumber>
    </recommendedName>
</protein>
<dbReference type="InterPro" id="IPR001328">
    <property type="entry name" value="Pept_tRNA_hydro"/>
</dbReference>
<evidence type="ECO:0000256" key="4">
    <source>
        <dbReference type="ARBA" id="ARBA00022884"/>
    </source>
</evidence>
<evidence type="ECO:0000256" key="5">
    <source>
        <dbReference type="ARBA" id="ARBA00050038"/>
    </source>
</evidence>
<dbReference type="EMBL" id="SJPI01000003">
    <property type="protein sequence ID" value="TWT49438.1"/>
    <property type="molecule type" value="Genomic_DNA"/>
</dbReference>
<dbReference type="EC" id="3.1.1.29" evidence="1 6"/>
<gene>
    <name evidence="6 8" type="primary">pth</name>
    <name evidence="8" type="ORF">Pla22_46350</name>
</gene>
<dbReference type="InterPro" id="IPR036416">
    <property type="entry name" value="Pept_tRNA_hydro_sf"/>
</dbReference>
<comment type="function">
    <text evidence="6">Hydrolyzes ribosome-free peptidyl-tRNAs (with 1 or more amino acids incorporated), which drop off the ribosome during protein synthesis, or as a result of ribosome stalling.</text>
</comment>
<dbReference type="AlphaFoldDB" id="A0A5C5WFA9"/>
<evidence type="ECO:0000256" key="3">
    <source>
        <dbReference type="ARBA" id="ARBA00022801"/>
    </source>
</evidence>
<dbReference type="RefSeq" id="WP_146516943.1">
    <property type="nucleotide sequence ID" value="NZ_SJPI01000003.1"/>
</dbReference>
<dbReference type="GO" id="GO:0005737">
    <property type="term" value="C:cytoplasm"/>
    <property type="evidence" value="ECO:0007669"/>
    <property type="project" value="UniProtKB-SubCell"/>
</dbReference>
<comment type="subcellular location">
    <subcellularLocation>
        <location evidence="6">Cytoplasm</location>
    </subcellularLocation>
</comment>
<feature type="site" description="Stabilizes the basic form of H active site to accept a proton" evidence="6">
    <location>
        <position position="92"/>
    </location>
</feature>
<dbReference type="Pfam" id="PF01195">
    <property type="entry name" value="Pept_tRNA_hydro"/>
    <property type="match status" value="1"/>
</dbReference>
<keyword evidence="4 6" id="KW-0694">RNA-binding</keyword>
<feature type="binding site" evidence="6">
    <location>
        <position position="66"/>
    </location>
    <ligand>
        <name>tRNA</name>
        <dbReference type="ChEBI" id="CHEBI:17843"/>
    </ligand>
</feature>
<dbReference type="CDD" id="cd00462">
    <property type="entry name" value="PTH"/>
    <property type="match status" value="1"/>
</dbReference>
<evidence type="ECO:0000256" key="2">
    <source>
        <dbReference type="ARBA" id="ARBA00022555"/>
    </source>
</evidence>
<evidence type="ECO:0000256" key="7">
    <source>
        <dbReference type="SAM" id="MobiDB-lite"/>
    </source>
</evidence>
<name>A0A5C5WFA9_9BACT</name>
<dbReference type="GO" id="GO:0006515">
    <property type="term" value="P:protein quality control for misfolded or incompletely synthesized proteins"/>
    <property type="evidence" value="ECO:0007669"/>
    <property type="project" value="UniProtKB-UniRule"/>
</dbReference>
<evidence type="ECO:0000256" key="6">
    <source>
        <dbReference type="HAMAP-Rule" id="MF_00083"/>
    </source>
</evidence>
<proteinExistence type="inferred from homology"/>
<feature type="binding site" evidence="6">
    <location>
        <position position="64"/>
    </location>
    <ligand>
        <name>tRNA</name>
        <dbReference type="ChEBI" id="CHEBI:17843"/>
    </ligand>
</feature>
<feature type="region of interest" description="Disordered" evidence="7">
    <location>
        <begin position="184"/>
        <end position="214"/>
    </location>
</feature>
<keyword evidence="3 6" id="KW-0378">Hydrolase</keyword>
<feature type="site" description="Discriminates between blocked and unblocked aminoacyl-tRNA" evidence="6">
    <location>
        <position position="9"/>
    </location>
</feature>
<dbReference type="Gene3D" id="3.40.50.1470">
    <property type="entry name" value="Peptidyl-tRNA hydrolase"/>
    <property type="match status" value="1"/>
</dbReference>
<dbReference type="GO" id="GO:0004045">
    <property type="term" value="F:peptidyl-tRNA hydrolase activity"/>
    <property type="evidence" value="ECO:0007669"/>
    <property type="project" value="UniProtKB-UniRule"/>
</dbReference>
<evidence type="ECO:0000313" key="9">
    <source>
        <dbReference type="Proteomes" id="UP000316598"/>
    </source>
</evidence>
<evidence type="ECO:0000313" key="8">
    <source>
        <dbReference type="EMBL" id="TWT49438.1"/>
    </source>
</evidence>
<comment type="caution">
    <text evidence="6">Lacks conserved residue(s) required for the propagation of feature annotation.</text>
</comment>
<feature type="binding site" evidence="6">
    <location>
        <position position="14"/>
    </location>
    <ligand>
        <name>tRNA</name>
        <dbReference type="ChEBI" id="CHEBI:17843"/>
    </ligand>
</feature>
<dbReference type="GO" id="GO:0000049">
    <property type="term" value="F:tRNA binding"/>
    <property type="evidence" value="ECO:0007669"/>
    <property type="project" value="UniProtKB-UniRule"/>
</dbReference>
<feature type="compositionally biased region" description="Basic residues" evidence="7">
    <location>
        <begin position="190"/>
        <end position="199"/>
    </location>
</feature>
<dbReference type="HAMAP" id="MF_00083">
    <property type="entry name" value="Pept_tRNA_hydro_bact"/>
    <property type="match status" value="1"/>
</dbReference>
<accession>A0A5C5WFA9</accession>
<dbReference type="SUPFAM" id="SSF53178">
    <property type="entry name" value="Peptidyl-tRNA hydrolase-like"/>
    <property type="match status" value="1"/>
</dbReference>
<dbReference type="NCBIfam" id="TIGR00447">
    <property type="entry name" value="pth"/>
    <property type="match status" value="1"/>
</dbReference>
<sequence length="214" mass="23177">MKLIVGLGNPGRKYDQTRHNVGFVTLAKVASLTCASPSKVRFEGDFAEAMWANQKIALLWPQTFMNLSGQSVRKAVDFFKLVPTDDLLVICDDLDLDVGRIRIKRNGSAGGQRGVADIIRHLASEDFARLKVGIGRPPKGWDTADYVLGKFGSAEADAIETVTTTAARAAMDWVTDGCSDVMAKYNHVGKPPKKDKSKPRPQSDSSEPSGQAGL</sequence>
<dbReference type="PANTHER" id="PTHR17224">
    <property type="entry name" value="PEPTIDYL-TRNA HYDROLASE"/>
    <property type="match status" value="1"/>
</dbReference>
<feature type="active site" description="Proton acceptor" evidence="6">
    <location>
        <position position="19"/>
    </location>
</feature>
<reference evidence="8 9" key="1">
    <citation type="submission" date="2019-02" db="EMBL/GenBank/DDBJ databases">
        <title>Deep-cultivation of Planctomycetes and their phenomic and genomic characterization uncovers novel biology.</title>
        <authorList>
            <person name="Wiegand S."/>
            <person name="Jogler M."/>
            <person name="Boedeker C."/>
            <person name="Pinto D."/>
            <person name="Vollmers J."/>
            <person name="Rivas-Marin E."/>
            <person name="Kohn T."/>
            <person name="Peeters S.H."/>
            <person name="Heuer A."/>
            <person name="Rast P."/>
            <person name="Oberbeckmann S."/>
            <person name="Bunk B."/>
            <person name="Jeske O."/>
            <person name="Meyerdierks A."/>
            <person name="Storesund J.E."/>
            <person name="Kallscheuer N."/>
            <person name="Luecker S."/>
            <person name="Lage O.M."/>
            <person name="Pohl T."/>
            <person name="Merkel B.J."/>
            <person name="Hornburger P."/>
            <person name="Mueller R.-W."/>
            <person name="Bruemmer F."/>
            <person name="Labrenz M."/>
            <person name="Spormann A.M."/>
            <person name="Op Den Camp H."/>
            <person name="Overmann J."/>
            <person name="Amann R."/>
            <person name="Jetten M.S.M."/>
            <person name="Mascher T."/>
            <person name="Medema M.H."/>
            <person name="Devos D.P."/>
            <person name="Kaster A.-K."/>
            <person name="Ovreas L."/>
            <person name="Rohde M."/>
            <person name="Galperin M.Y."/>
            <person name="Jogler C."/>
        </authorList>
    </citation>
    <scope>NUCLEOTIDE SEQUENCE [LARGE SCALE GENOMIC DNA]</scope>
    <source>
        <strain evidence="8 9">Pla22</strain>
    </source>
</reference>
<dbReference type="GO" id="GO:0072344">
    <property type="term" value="P:rescue of stalled ribosome"/>
    <property type="evidence" value="ECO:0007669"/>
    <property type="project" value="UniProtKB-UniRule"/>
</dbReference>
<dbReference type="FunFam" id="3.40.50.1470:FF:000001">
    <property type="entry name" value="Peptidyl-tRNA hydrolase"/>
    <property type="match status" value="1"/>
</dbReference>
<dbReference type="PANTHER" id="PTHR17224:SF1">
    <property type="entry name" value="PEPTIDYL-TRNA HYDROLASE"/>
    <property type="match status" value="1"/>
</dbReference>
<dbReference type="Proteomes" id="UP000316598">
    <property type="component" value="Unassembled WGS sequence"/>
</dbReference>